<name>A0A8T3EA47_9TELE</name>
<comment type="caution">
    <text evidence="29">The sequence shown here is derived from an EMBL/GenBank/DDBJ whole genome shotgun (WGS) entry which is preliminary data.</text>
</comment>
<dbReference type="Gene3D" id="3.10.100.10">
    <property type="entry name" value="Mannose-Binding Protein A, subunit A"/>
    <property type="match status" value="1"/>
</dbReference>
<evidence type="ECO:0000256" key="10">
    <source>
        <dbReference type="ARBA" id="ARBA00022889"/>
    </source>
</evidence>
<dbReference type="GO" id="GO:0070374">
    <property type="term" value="P:positive regulation of ERK1 and ERK2 cascade"/>
    <property type="evidence" value="ECO:0007669"/>
    <property type="project" value="TreeGrafter"/>
</dbReference>
<keyword evidence="11" id="KW-0654">Proteoglycan</keyword>
<evidence type="ECO:0000256" key="19">
    <source>
        <dbReference type="ARBA" id="ARBA00029928"/>
    </source>
</evidence>
<evidence type="ECO:0000313" key="29">
    <source>
        <dbReference type="EMBL" id="KAI1904015.1"/>
    </source>
</evidence>
<keyword evidence="16" id="KW-0325">Glycoprotein</keyword>
<keyword evidence="7" id="KW-0597">Phosphoprotein</keyword>
<dbReference type="Pfam" id="PF00193">
    <property type="entry name" value="Xlink"/>
    <property type="match status" value="1"/>
</dbReference>
<dbReference type="GO" id="GO:0035692">
    <property type="term" value="C:macrophage migration inhibitory factor receptor complex"/>
    <property type="evidence" value="ECO:0007669"/>
    <property type="project" value="TreeGrafter"/>
</dbReference>
<evidence type="ECO:0000256" key="7">
    <source>
        <dbReference type="ARBA" id="ARBA00022553"/>
    </source>
</evidence>
<dbReference type="InterPro" id="IPR001231">
    <property type="entry name" value="CD44_antigen"/>
</dbReference>
<keyword evidence="8 26" id="KW-0812">Transmembrane</keyword>
<dbReference type="GO" id="GO:0004896">
    <property type="term" value="F:cytokine receptor activity"/>
    <property type="evidence" value="ECO:0007669"/>
    <property type="project" value="TreeGrafter"/>
</dbReference>
<keyword evidence="17" id="KW-0966">Cell projection</keyword>
<keyword evidence="5" id="KW-1003">Cell membrane</keyword>
<evidence type="ECO:0000256" key="20">
    <source>
        <dbReference type="ARBA" id="ARBA00031179"/>
    </source>
</evidence>
<feature type="transmembrane region" description="Helical" evidence="26">
    <location>
        <begin position="355"/>
        <end position="377"/>
    </location>
</feature>
<dbReference type="PROSITE" id="PS50963">
    <property type="entry name" value="LINK_2"/>
    <property type="match status" value="1"/>
</dbReference>
<evidence type="ECO:0000256" key="2">
    <source>
        <dbReference type="ARBA" id="ARBA00004251"/>
    </source>
</evidence>
<dbReference type="GO" id="GO:0009986">
    <property type="term" value="C:cell surface"/>
    <property type="evidence" value="ECO:0007669"/>
    <property type="project" value="UniProtKB-ARBA"/>
</dbReference>
<keyword evidence="13 26" id="KW-0472">Membrane</keyword>
<sequence>MWGLILGVTFGLLASSRTGSAEVYSRSCSFAGVFHVEGGDRYALTLEQAKALCVSLGTTLASEEQVRKAHAKGLETCRYGWISSQNTTILRHTNHPKCGQNHTGVIFQYSTVNELYDAYCFDESDTLDKNCNASIARPAPPVVVAEDNADPAPEEDKDDQVEDAEEKPENEPGEPEPDQSEVPDKPSSTNDTEVAVPIPDETPDTDTGTPVIPEMMAPTATPMGEGEVDAKGEGMDETPSEGVPEEDPAVDAEDPPAEEHPGEKDGGEDHTESTNNLQPEHEDTNGSGVPPPDDTDLGHTPDPAQGVAPDVPEMNNEIPEVDSSTKGPSGPAGPRGRMGADVKPPEEQVSSSAPGWLIILAVVIAVAVIVLVCAAIATRNRWCGKQQTLMITSKEAGEGNGATASSSRAQERDQEMVTLMNKEKIQENGNTEEFTVITLEESPDKA</sequence>
<dbReference type="InterPro" id="IPR043210">
    <property type="entry name" value="CD44_antigen-like"/>
</dbReference>
<feature type="compositionally biased region" description="Basic and acidic residues" evidence="25">
    <location>
        <begin position="257"/>
        <end position="272"/>
    </location>
</feature>
<dbReference type="Proteomes" id="UP000829720">
    <property type="component" value="Unassembled WGS sequence"/>
</dbReference>
<dbReference type="InterPro" id="IPR016186">
    <property type="entry name" value="C-type_lectin-like/link_sf"/>
</dbReference>
<comment type="caution">
    <text evidence="24">Lacks conserved residue(s) required for the propagation of feature annotation.</text>
</comment>
<dbReference type="AlphaFoldDB" id="A0A8T3EA47"/>
<dbReference type="PRINTS" id="PR00658">
    <property type="entry name" value="CD44"/>
</dbReference>
<feature type="compositionally biased region" description="Acidic residues" evidence="25">
    <location>
        <begin position="235"/>
        <end position="256"/>
    </location>
</feature>
<dbReference type="GO" id="GO:0009653">
    <property type="term" value="P:anatomical structure morphogenesis"/>
    <property type="evidence" value="ECO:0007669"/>
    <property type="project" value="UniProtKB-ARBA"/>
</dbReference>
<keyword evidence="14 24" id="KW-1015">Disulfide bond</keyword>
<dbReference type="GO" id="GO:0005902">
    <property type="term" value="C:microvillus"/>
    <property type="evidence" value="ECO:0007669"/>
    <property type="project" value="UniProtKB-SubCell"/>
</dbReference>
<protein>
    <recommendedName>
        <fullName evidence="4">CD44 antigen</fullName>
    </recommendedName>
    <alternativeName>
        <fullName evidence="22">GP90 lymphocyte homing/adhesion receptor</fullName>
    </alternativeName>
    <alternativeName>
        <fullName evidence="21">HUTCH-I</fullName>
    </alternativeName>
    <alternativeName>
        <fullName evidence="23">Hermes antigen</fullName>
    </alternativeName>
    <alternativeName>
        <fullName evidence="20">Hyaluronate receptor</fullName>
    </alternativeName>
    <alternativeName>
        <fullName evidence="18">Phagocytic glycoprotein 1</fullName>
    </alternativeName>
    <alternativeName>
        <fullName evidence="19">Phagocytic glycoprotein I</fullName>
    </alternativeName>
</protein>
<dbReference type="InterPro" id="IPR016187">
    <property type="entry name" value="CTDL_fold"/>
</dbReference>
<dbReference type="GO" id="GO:0042981">
    <property type="term" value="P:regulation of apoptotic process"/>
    <property type="evidence" value="ECO:0007669"/>
    <property type="project" value="UniProtKB-ARBA"/>
</dbReference>
<feature type="disulfide bond" evidence="24">
    <location>
        <begin position="77"/>
        <end position="98"/>
    </location>
</feature>
<dbReference type="PANTHER" id="PTHR10225">
    <property type="entry name" value="HYALURONAN RECEPTOR"/>
    <property type="match status" value="1"/>
</dbReference>
<dbReference type="GO" id="GO:0007155">
    <property type="term" value="P:cell adhesion"/>
    <property type="evidence" value="ECO:0007669"/>
    <property type="project" value="UniProtKB-KW"/>
</dbReference>
<evidence type="ECO:0000256" key="5">
    <source>
        <dbReference type="ARBA" id="ARBA00022475"/>
    </source>
</evidence>
<evidence type="ECO:0000256" key="11">
    <source>
        <dbReference type="ARBA" id="ARBA00022974"/>
    </source>
</evidence>
<proteinExistence type="predicted"/>
<feature type="domain" description="Link" evidence="28">
    <location>
        <begin position="32"/>
        <end position="122"/>
    </location>
</feature>
<evidence type="ECO:0000256" key="9">
    <source>
        <dbReference type="ARBA" id="ARBA00022729"/>
    </source>
</evidence>
<dbReference type="GO" id="GO:0005540">
    <property type="term" value="F:hyaluronic acid binding"/>
    <property type="evidence" value="ECO:0007669"/>
    <property type="project" value="InterPro"/>
</dbReference>
<dbReference type="PRINTS" id="PR01265">
    <property type="entry name" value="LINKMODULE"/>
</dbReference>
<feature type="signal peptide" evidence="27">
    <location>
        <begin position="1"/>
        <end position="21"/>
    </location>
</feature>
<dbReference type="GO" id="GO:0006954">
    <property type="term" value="P:inflammatory response"/>
    <property type="evidence" value="ECO:0007669"/>
    <property type="project" value="TreeGrafter"/>
</dbReference>
<keyword evidence="9 27" id="KW-0732">Signal</keyword>
<evidence type="ECO:0000256" key="18">
    <source>
        <dbReference type="ARBA" id="ARBA00029917"/>
    </source>
</evidence>
<keyword evidence="6" id="KW-0964">Secreted</keyword>
<evidence type="ECO:0000256" key="25">
    <source>
        <dbReference type="SAM" id="MobiDB-lite"/>
    </source>
</evidence>
<evidence type="ECO:0000256" key="8">
    <source>
        <dbReference type="ARBA" id="ARBA00022692"/>
    </source>
</evidence>
<evidence type="ECO:0000256" key="12">
    <source>
        <dbReference type="ARBA" id="ARBA00022989"/>
    </source>
</evidence>
<dbReference type="FunFam" id="3.10.100.10:FF:000004">
    <property type="entry name" value="CD44 antigen isoform X2"/>
    <property type="match status" value="1"/>
</dbReference>
<dbReference type="SUPFAM" id="SSF56436">
    <property type="entry name" value="C-type lectin-like"/>
    <property type="match status" value="1"/>
</dbReference>
<evidence type="ECO:0000313" key="30">
    <source>
        <dbReference type="Proteomes" id="UP000829720"/>
    </source>
</evidence>
<evidence type="ECO:0000256" key="3">
    <source>
        <dbReference type="ARBA" id="ARBA00004613"/>
    </source>
</evidence>
<gene>
    <name evidence="29" type="ORF">AGOR_G00001340</name>
</gene>
<feature type="compositionally biased region" description="Acidic residues" evidence="25">
    <location>
        <begin position="147"/>
        <end position="181"/>
    </location>
</feature>
<keyword evidence="10" id="KW-0130">Cell adhesion</keyword>
<evidence type="ECO:0000256" key="15">
    <source>
        <dbReference type="ARBA" id="ARBA00023170"/>
    </source>
</evidence>
<dbReference type="InterPro" id="IPR000538">
    <property type="entry name" value="Link_dom"/>
</dbReference>
<dbReference type="OrthoDB" id="8952307at2759"/>
<evidence type="ECO:0000256" key="27">
    <source>
        <dbReference type="SAM" id="SignalP"/>
    </source>
</evidence>
<dbReference type="PANTHER" id="PTHR10225:SF6">
    <property type="entry name" value="CD44 ANTIGEN"/>
    <property type="match status" value="1"/>
</dbReference>
<evidence type="ECO:0000256" key="14">
    <source>
        <dbReference type="ARBA" id="ARBA00023157"/>
    </source>
</evidence>
<keyword evidence="12 26" id="KW-1133">Transmembrane helix</keyword>
<evidence type="ECO:0000259" key="28">
    <source>
        <dbReference type="PROSITE" id="PS50963"/>
    </source>
</evidence>
<keyword evidence="30" id="KW-1185">Reference proteome</keyword>
<evidence type="ECO:0000256" key="1">
    <source>
        <dbReference type="ARBA" id="ARBA00004105"/>
    </source>
</evidence>
<reference evidence="29" key="1">
    <citation type="submission" date="2021-01" db="EMBL/GenBank/DDBJ databases">
        <authorList>
            <person name="Zahm M."/>
            <person name="Roques C."/>
            <person name="Cabau C."/>
            <person name="Klopp C."/>
            <person name="Donnadieu C."/>
            <person name="Jouanno E."/>
            <person name="Lampietro C."/>
            <person name="Louis A."/>
            <person name="Herpin A."/>
            <person name="Echchiki A."/>
            <person name="Berthelot C."/>
            <person name="Parey E."/>
            <person name="Roest-Crollius H."/>
            <person name="Braasch I."/>
            <person name="Postlethwait J."/>
            <person name="Bobe J."/>
            <person name="Montfort J."/>
            <person name="Bouchez O."/>
            <person name="Begum T."/>
            <person name="Mejri S."/>
            <person name="Adams A."/>
            <person name="Chen W.-J."/>
            <person name="Guiguen Y."/>
        </authorList>
    </citation>
    <scope>NUCLEOTIDE SEQUENCE</scope>
    <source>
        <tissue evidence="29">Blood</tissue>
    </source>
</reference>
<feature type="chain" id="PRO_5035720766" description="CD44 antigen" evidence="27">
    <location>
        <begin position="22"/>
        <end position="446"/>
    </location>
</feature>
<dbReference type="GO" id="GO:0048731">
    <property type="term" value="P:system development"/>
    <property type="evidence" value="ECO:0007669"/>
    <property type="project" value="UniProtKB-ARBA"/>
</dbReference>
<dbReference type="EMBL" id="JAERUA010000001">
    <property type="protein sequence ID" value="KAI1904015.1"/>
    <property type="molecule type" value="Genomic_DNA"/>
</dbReference>
<evidence type="ECO:0000256" key="26">
    <source>
        <dbReference type="SAM" id="Phobius"/>
    </source>
</evidence>
<evidence type="ECO:0000256" key="13">
    <source>
        <dbReference type="ARBA" id="ARBA00023136"/>
    </source>
</evidence>
<evidence type="ECO:0000256" key="23">
    <source>
        <dbReference type="ARBA" id="ARBA00032917"/>
    </source>
</evidence>
<evidence type="ECO:0000256" key="21">
    <source>
        <dbReference type="ARBA" id="ARBA00031823"/>
    </source>
</evidence>
<evidence type="ECO:0000256" key="16">
    <source>
        <dbReference type="ARBA" id="ARBA00023180"/>
    </source>
</evidence>
<evidence type="ECO:0000256" key="22">
    <source>
        <dbReference type="ARBA" id="ARBA00032514"/>
    </source>
</evidence>
<evidence type="ECO:0000256" key="24">
    <source>
        <dbReference type="PROSITE-ProRule" id="PRU00323"/>
    </source>
</evidence>
<dbReference type="SMART" id="SM00445">
    <property type="entry name" value="LINK"/>
    <property type="match status" value="1"/>
</dbReference>
<dbReference type="GO" id="GO:0005576">
    <property type="term" value="C:extracellular region"/>
    <property type="evidence" value="ECO:0007669"/>
    <property type="project" value="UniProtKB-SubCell"/>
</dbReference>
<organism evidence="29 30">
    <name type="scientific">Albula goreensis</name>
    <dbReference type="NCBI Taxonomy" id="1534307"/>
    <lineage>
        <taxon>Eukaryota</taxon>
        <taxon>Metazoa</taxon>
        <taxon>Chordata</taxon>
        <taxon>Craniata</taxon>
        <taxon>Vertebrata</taxon>
        <taxon>Euteleostomi</taxon>
        <taxon>Actinopterygii</taxon>
        <taxon>Neopterygii</taxon>
        <taxon>Teleostei</taxon>
        <taxon>Albuliformes</taxon>
        <taxon>Albulidae</taxon>
        <taxon>Albula</taxon>
    </lineage>
</organism>
<keyword evidence="15" id="KW-0675">Receptor</keyword>
<accession>A0A8T3EA47</accession>
<evidence type="ECO:0000256" key="6">
    <source>
        <dbReference type="ARBA" id="ARBA00022525"/>
    </source>
</evidence>
<evidence type="ECO:0000256" key="4">
    <source>
        <dbReference type="ARBA" id="ARBA00020474"/>
    </source>
</evidence>
<comment type="subcellular location">
    <subcellularLocation>
        <location evidence="2">Cell membrane</location>
        <topology evidence="2">Single-pass type I membrane protein</topology>
    </subcellularLocation>
    <subcellularLocation>
        <location evidence="1">Cell projection</location>
        <location evidence="1">Microvillus</location>
    </subcellularLocation>
    <subcellularLocation>
        <location evidence="3">Secreted</location>
    </subcellularLocation>
</comment>
<dbReference type="GO" id="GO:0016323">
    <property type="term" value="C:basolateral plasma membrane"/>
    <property type="evidence" value="ECO:0007669"/>
    <property type="project" value="TreeGrafter"/>
</dbReference>
<feature type="region of interest" description="Disordered" evidence="25">
    <location>
        <begin position="138"/>
        <end position="349"/>
    </location>
</feature>
<evidence type="ECO:0000256" key="17">
    <source>
        <dbReference type="ARBA" id="ARBA00023273"/>
    </source>
</evidence>